<feature type="signal peptide" evidence="2">
    <location>
        <begin position="1"/>
        <end position="22"/>
    </location>
</feature>
<evidence type="ECO:0000256" key="2">
    <source>
        <dbReference type="SAM" id="SignalP"/>
    </source>
</evidence>
<dbReference type="Gene3D" id="2.60.40.1890">
    <property type="entry name" value="PCu(A)C copper chaperone"/>
    <property type="match status" value="1"/>
</dbReference>
<dbReference type="InterPro" id="IPR036182">
    <property type="entry name" value="PCuAC_sf"/>
</dbReference>
<sequence length="192" mass="19774">MTRTRTRLLASLGALTLTAALAACSTGTADAGDDAATAPAVAEADALDITDPWVKAADEGMTAAFGTLTNDSDADVRIVSATSEVTSSMELHEMATGDDGAMVMRQKEGGFVVAAGASHELSPGGDHLMFMDLTTPVQPGDEVTVTLTAEDGSTFEFTAPGRSYSGANEEYDGGEHGEGDMEMDMETEHADS</sequence>
<dbReference type="InterPro" id="IPR006311">
    <property type="entry name" value="TAT_signal"/>
</dbReference>
<protein>
    <submittedName>
        <fullName evidence="3">Copper chaperone PCu(A)C</fullName>
    </submittedName>
</protein>
<dbReference type="EMBL" id="CP159290">
    <property type="protein sequence ID" value="XCH28986.1"/>
    <property type="molecule type" value="Genomic_DNA"/>
</dbReference>
<reference evidence="3" key="1">
    <citation type="submission" date="2024-06" db="EMBL/GenBank/DDBJ databases">
        <title>Complete genome sequence of the cellulolytic actinobacterium, Cellulosimicrobium ES-005.</title>
        <authorList>
            <person name="Matthews C.T."/>
            <person name="Underwood K.D."/>
            <person name="Ghanchi K.M."/>
            <person name="Fields S.D."/>
            <person name="Gardner S.G."/>
        </authorList>
    </citation>
    <scope>NUCLEOTIDE SEQUENCE</scope>
    <source>
        <strain evidence="3">ES-005</strain>
    </source>
</reference>
<dbReference type="PROSITE" id="PS51318">
    <property type="entry name" value="TAT"/>
    <property type="match status" value="1"/>
</dbReference>
<dbReference type="InterPro" id="IPR058248">
    <property type="entry name" value="Lxx211020-like"/>
</dbReference>
<evidence type="ECO:0000313" key="3">
    <source>
        <dbReference type="EMBL" id="XCH28986.1"/>
    </source>
</evidence>
<dbReference type="InterPro" id="IPR007410">
    <property type="entry name" value="LpqE-like"/>
</dbReference>
<dbReference type="PANTHER" id="PTHR36302:SF1">
    <property type="entry name" value="COPPER CHAPERONE PCU(A)C"/>
    <property type="match status" value="1"/>
</dbReference>
<dbReference type="PROSITE" id="PS51257">
    <property type="entry name" value="PROKAR_LIPOPROTEIN"/>
    <property type="match status" value="1"/>
</dbReference>
<gene>
    <name evidence="3" type="ORF">ABRQ22_15490</name>
</gene>
<feature type="chain" id="PRO_5043784234" evidence="2">
    <location>
        <begin position="23"/>
        <end position="192"/>
    </location>
</feature>
<evidence type="ECO:0000256" key="1">
    <source>
        <dbReference type="SAM" id="MobiDB-lite"/>
    </source>
</evidence>
<keyword evidence="2" id="KW-0732">Signal</keyword>
<name>A0AAU8FWW7_9MICO</name>
<dbReference type="RefSeq" id="WP_353707374.1">
    <property type="nucleotide sequence ID" value="NZ_CP159290.1"/>
</dbReference>
<dbReference type="PANTHER" id="PTHR36302">
    <property type="entry name" value="BLR7088 PROTEIN"/>
    <property type="match status" value="1"/>
</dbReference>
<organism evidence="3">
    <name type="scientific">Cellulosimicrobium sp. ES-005</name>
    <dbReference type="NCBI Taxonomy" id="3163031"/>
    <lineage>
        <taxon>Bacteria</taxon>
        <taxon>Bacillati</taxon>
        <taxon>Actinomycetota</taxon>
        <taxon>Actinomycetes</taxon>
        <taxon>Micrococcales</taxon>
        <taxon>Promicromonosporaceae</taxon>
        <taxon>Cellulosimicrobium</taxon>
    </lineage>
</organism>
<accession>A0AAU8FWW7</accession>
<dbReference type="SUPFAM" id="SSF110087">
    <property type="entry name" value="DR1885-like metal-binding protein"/>
    <property type="match status" value="1"/>
</dbReference>
<proteinExistence type="predicted"/>
<feature type="region of interest" description="Disordered" evidence="1">
    <location>
        <begin position="157"/>
        <end position="192"/>
    </location>
</feature>
<dbReference type="AlphaFoldDB" id="A0AAU8FWW7"/>
<dbReference type="Pfam" id="PF04314">
    <property type="entry name" value="PCuAC"/>
    <property type="match status" value="1"/>
</dbReference>